<protein>
    <submittedName>
        <fullName evidence="4">Bud-site selection protein</fullName>
    </submittedName>
</protein>
<dbReference type="GO" id="GO:0030686">
    <property type="term" value="C:90S preribosome"/>
    <property type="evidence" value="ECO:0007669"/>
    <property type="project" value="TreeGrafter"/>
</dbReference>
<evidence type="ECO:0000313" key="4">
    <source>
        <dbReference type="EMBL" id="KAK1771745.1"/>
    </source>
</evidence>
<organism evidence="4 5">
    <name type="scientific">Phialemonium atrogriseum</name>
    <dbReference type="NCBI Taxonomy" id="1093897"/>
    <lineage>
        <taxon>Eukaryota</taxon>
        <taxon>Fungi</taxon>
        <taxon>Dikarya</taxon>
        <taxon>Ascomycota</taxon>
        <taxon>Pezizomycotina</taxon>
        <taxon>Sordariomycetes</taxon>
        <taxon>Sordariomycetidae</taxon>
        <taxon>Cephalothecales</taxon>
        <taxon>Cephalothecaceae</taxon>
        <taxon>Phialemonium</taxon>
    </lineage>
</organism>
<feature type="compositionally biased region" description="Low complexity" evidence="2">
    <location>
        <begin position="172"/>
        <end position="181"/>
    </location>
</feature>
<dbReference type="Proteomes" id="UP001244011">
    <property type="component" value="Unassembled WGS sequence"/>
</dbReference>
<dbReference type="GO" id="GO:0005634">
    <property type="term" value="C:nucleus"/>
    <property type="evidence" value="ECO:0007669"/>
    <property type="project" value="TreeGrafter"/>
</dbReference>
<evidence type="ECO:0000259" key="3">
    <source>
        <dbReference type="Pfam" id="PF09073"/>
    </source>
</evidence>
<gene>
    <name evidence="4" type="ORF">QBC33DRAFT_524671</name>
</gene>
<dbReference type="AlphaFoldDB" id="A0AAJ0C872"/>
<dbReference type="PANTHER" id="PTHR23325">
    <property type="entry name" value="SERUM RESPONSE FACTOR-BINDING"/>
    <property type="match status" value="1"/>
</dbReference>
<dbReference type="Pfam" id="PF09073">
    <property type="entry name" value="BUD22"/>
    <property type="match status" value="1"/>
</dbReference>
<dbReference type="GO" id="GO:0030490">
    <property type="term" value="P:maturation of SSU-rRNA"/>
    <property type="evidence" value="ECO:0007669"/>
    <property type="project" value="TreeGrafter"/>
</dbReference>
<feature type="compositionally biased region" description="Acidic residues" evidence="2">
    <location>
        <begin position="229"/>
        <end position="252"/>
    </location>
</feature>
<keyword evidence="1" id="KW-0175">Coiled coil</keyword>
<evidence type="ECO:0000256" key="1">
    <source>
        <dbReference type="ARBA" id="ARBA00023054"/>
    </source>
</evidence>
<feature type="compositionally biased region" description="Basic and acidic residues" evidence="2">
    <location>
        <begin position="424"/>
        <end position="459"/>
    </location>
</feature>
<dbReference type="GeneID" id="85309930"/>
<dbReference type="PANTHER" id="PTHR23325:SF1">
    <property type="entry name" value="SERUM RESPONSE FACTOR-BINDING PROTEIN 1"/>
    <property type="match status" value="1"/>
</dbReference>
<evidence type="ECO:0000313" key="5">
    <source>
        <dbReference type="Proteomes" id="UP001244011"/>
    </source>
</evidence>
<feature type="compositionally biased region" description="Basic and acidic residues" evidence="2">
    <location>
        <begin position="31"/>
        <end position="49"/>
    </location>
</feature>
<feature type="region of interest" description="Disordered" evidence="2">
    <location>
        <begin position="29"/>
        <end position="49"/>
    </location>
</feature>
<keyword evidence="5" id="KW-1185">Reference proteome</keyword>
<evidence type="ECO:0000256" key="2">
    <source>
        <dbReference type="SAM" id="MobiDB-lite"/>
    </source>
</evidence>
<feature type="compositionally biased region" description="Acidic residues" evidence="2">
    <location>
        <begin position="282"/>
        <end position="291"/>
    </location>
</feature>
<dbReference type="RefSeq" id="XP_060287958.1">
    <property type="nucleotide sequence ID" value="XM_060426743.1"/>
</dbReference>
<dbReference type="EMBL" id="MU838998">
    <property type="protein sequence ID" value="KAK1771745.1"/>
    <property type="molecule type" value="Genomic_DNA"/>
</dbReference>
<sequence>MPKRKRSAEESVEEKFASLSQDLHRALKTTKGFERQRQAKRLRDSKGVPDKIQRLEREVAVLKSLDLHQAAHAHLCSSLLKIKAVAESPGLPEEIRSGVPKPDISEEEKTALHNVTSALYNKKEVRDVVAKAIPAICAALGVPVPEKKGKGKKARPDGRPEKEEQPADRDAPAAVAEAPAAKRGKQTAQEEPALEPAAEDGKSEDEEEAVSRFEAMLGGSSEGERSDSESDEEDDPMAITSDEEEEEEEWEGIELSGSDIGESGDADEVKGKGASVSVSVESSDDDDDEESISISPPPKKRVAKSASASKQGWISDSTFLPTLMGGYISGSESASDVDVEPPRKNRRGQRARQAIWEKKYKEKAKHLGKESKDKDHGWDPRRGAVDDSSKPWKRGIKTPFGAARRQEPEGANSEPLRSRTKPSGKPDDTGPLHPSWEARKKAKEKEETAKFEGKKITFD</sequence>
<feature type="domain" description="Bud22" evidence="3">
    <location>
        <begin position="19"/>
        <end position="459"/>
    </location>
</feature>
<feature type="compositionally biased region" description="Basic and acidic residues" evidence="2">
    <location>
        <begin position="154"/>
        <end position="171"/>
    </location>
</feature>
<dbReference type="InterPro" id="IPR037393">
    <property type="entry name" value="Bud22/SRFB1"/>
</dbReference>
<comment type="caution">
    <text evidence="4">The sequence shown here is derived from an EMBL/GenBank/DDBJ whole genome shotgun (WGS) entry which is preliminary data.</text>
</comment>
<proteinExistence type="predicted"/>
<reference evidence="4" key="1">
    <citation type="submission" date="2023-06" db="EMBL/GenBank/DDBJ databases">
        <title>Genome-scale phylogeny and comparative genomics of the fungal order Sordariales.</title>
        <authorList>
            <consortium name="Lawrence Berkeley National Laboratory"/>
            <person name="Hensen N."/>
            <person name="Bonometti L."/>
            <person name="Westerberg I."/>
            <person name="Brannstrom I.O."/>
            <person name="Guillou S."/>
            <person name="Cros-Aarteil S."/>
            <person name="Calhoun S."/>
            <person name="Haridas S."/>
            <person name="Kuo A."/>
            <person name="Mondo S."/>
            <person name="Pangilinan J."/>
            <person name="Riley R."/>
            <person name="Labutti K."/>
            <person name="Andreopoulos B."/>
            <person name="Lipzen A."/>
            <person name="Chen C."/>
            <person name="Yanf M."/>
            <person name="Daum C."/>
            <person name="Ng V."/>
            <person name="Clum A."/>
            <person name="Steindorff A."/>
            <person name="Ohm R."/>
            <person name="Martin F."/>
            <person name="Silar P."/>
            <person name="Natvig D."/>
            <person name="Lalanne C."/>
            <person name="Gautier V."/>
            <person name="Ament-Velasquez S.L."/>
            <person name="Kruys A."/>
            <person name="Hutchinson M.I."/>
            <person name="Powell A.J."/>
            <person name="Barry K."/>
            <person name="Miller A.N."/>
            <person name="Grigoriev I.V."/>
            <person name="Debuchy R."/>
            <person name="Gladieux P."/>
            <person name="Thoren M.H."/>
            <person name="Johannesson H."/>
        </authorList>
    </citation>
    <scope>NUCLEOTIDE SEQUENCE</scope>
    <source>
        <strain evidence="4">8032-3</strain>
    </source>
</reference>
<dbReference type="InterPro" id="IPR015158">
    <property type="entry name" value="Bud22_dom"/>
</dbReference>
<accession>A0AAJ0C872</accession>
<name>A0AAJ0C872_9PEZI</name>
<feature type="region of interest" description="Disordered" evidence="2">
    <location>
        <begin position="145"/>
        <end position="459"/>
    </location>
</feature>
<feature type="compositionally biased region" description="Basic and acidic residues" evidence="2">
    <location>
        <begin position="355"/>
        <end position="390"/>
    </location>
</feature>